<proteinExistence type="predicted"/>
<feature type="non-terminal residue" evidence="1">
    <location>
        <position position="100"/>
    </location>
</feature>
<gene>
    <name evidence="1" type="ORF">g.48060</name>
</gene>
<protein>
    <recommendedName>
        <fullName evidence="2">DDE Tnp4 domain-containing protein</fullName>
    </recommendedName>
</protein>
<accession>A0A1B6FSV4</accession>
<dbReference type="AlphaFoldDB" id="A0A1B6FSV4"/>
<reference evidence="1" key="1">
    <citation type="submission" date="2015-11" db="EMBL/GenBank/DDBJ databases">
        <title>De novo transcriptome assembly of four potential Pierce s Disease insect vectors from Arizona vineyards.</title>
        <authorList>
            <person name="Tassone E.E."/>
        </authorList>
    </citation>
    <scope>NUCLEOTIDE SEQUENCE</scope>
</reference>
<evidence type="ECO:0000313" key="1">
    <source>
        <dbReference type="EMBL" id="JAS53201.1"/>
    </source>
</evidence>
<name>A0A1B6FSV4_9HEMI</name>
<sequence>SLAFSYRISPSYISEFVPKVLKSLKEKLQSLYLKAPEEIDWQQKAEDFYKRWNFPNLVGALDGKHVRIVAPDLSGSLFYNYKKFFSIVLFAMVDADCKFL</sequence>
<feature type="non-terminal residue" evidence="1">
    <location>
        <position position="1"/>
    </location>
</feature>
<evidence type="ECO:0008006" key="2">
    <source>
        <dbReference type="Google" id="ProtNLM"/>
    </source>
</evidence>
<dbReference type="EMBL" id="GECZ01016568">
    <property type="protein sequence ID" value="JAS53201.1"/>
    <property type="molecule type" value="Transcribed_RNA"/>
</dbReference>
<organism evidence="1">
    <name type="scientific">Cuerna arida</name>
    <dbReference type="NCBI Taxonomy" id="1464854"/>
    <lineage>
        <taxon>Eukaryota</taxon>
        <taxon>Metazoa</taxon>
        <taxon>Ecdysozoa</taxon>
        <taxon>Arthropoda</taxon>
        <taxon>Hexapoda</taxon>
        <taxon>Insecta</taxon>
        <taxon>Pterygota</taxon>
        <taxon>Neoptera</taxon>
        <taxon>Paraneoptera</taxon>
        <taxon>Hemiptera</taxon>
        <taxon>Auchenorrhyncha</taxon>
        <taxon>Membracoidea</taxon>
        <taxon>Cicadellidae</taxon>
        <taxon>Cicadellinae</taxon>
        <taxon>Proconiini</taxon>
        <taxon>Cuerna</taxon>
    </lineage>
</organism>